<feature type="transmembrane region" description="Helical" evidence="6">
    <location>
        <begin position="232"/>
        <end position="255"/>
    </location>
</feature>
<gene>
    <name evidence="7" type="ORF">BLA60_32395</name>
</gene>
<keyword evidence="4 6" id="KW-1133">Transmembrane helix</keyword>
<evidence type="ECO:0000256" key="2">
    <source>
        <dbReference type="ARBA" id="ARBA00022475"/>
    </source>
</evidence>
<evidence type="ECO:0000256" key="5">
    <source>
        <dbReference type="ARBA" id="ARBA00023136"/>
    </source>
</evidence>
<dbReference type="GO" id="GO:0005886">
    <property type="term" value="C:plasma membrane"/>
    <property type="evidence" value="ECO:0007669"/>
    <property type="project" value="UniProtKB-SubCell"/>
</dbReference>
<protein>
    <recommendedName>
        <fullName evidence="9">Lysylphosphatidylglycerol synthase-like protein</fullName>
    </recommendedName>
</protein>
<keyword evidence="2" id="KW-1003">Cell membrane</keyword>
<feature type="transmembrane region" description="Helical" evidence="6">
    <location>
        <begin position="20"/>
        <end position="38"/>
    </location>
</feature>
<proteinExistence type="predicted"/>
<feature type="transmembrane region" description="Helical" evidence="6">
    <location>
        <begin position="204"/>
        <end position="226"/>
    </location>
</feature>
<evidence type="ECO:0008006" key="9">
    <source>
        <dbReference type="Google" id="ProtNLM"/>
    </source>
</evidence>
<evidence type="ECO:0000256" key="3">
    <source>
        <dbReference type="ARBA" id="ARBA00022692"/>
    </source>
</evidence>
<dbReference type="Proteomes" id="UP000185696">
    <property type="component" value="Unassembled WGS sequence"/>
</dbReference>
<feature type="transmembrane region" description="Helical" evidence="6">
    <location>
        <begin position="267"/>
        <end position="288"/>
    </location>
</feature>
<evidence type="ECO:0000313" key="8">
    <source>
        <dbReference type="Proteomes" id="UP000185696"/>
    </source>
</evidence>
<dbReference type="EMBL" id="MSIF01000022">
    <property type="protein sequence ID" value="OLF06337.1"/>
    <property type="molecule type" value="Genomic_DNA"/>
</dbReference>
<organism evidence="7 8">
    <name type="scientific">Actinophytocola xinjiangensis</name>
    <dbReference type="NCBI Taxonomy" id="485602"/>
    <lineage>
        <taxon>Bacteria</taxon>
        <taxon>Bacillati</taxon>
        <taxon>Actinomycetota</taxon>
        <taxon>Actinomycetes</taxon>
        <taxon>Pseudonocardiales</taxon>
        <taxon>Pseudonocardiaceae</taxon>
    </lineage>
</organism>
<dbReference type="AlphaFoldDB" id="A0A7Z1AWD3"/>
<dbReference type="Pfam" id="PF03706">
    <property type="entry name" value="LPG_synthase_TM"/>
    <property type="match status" value="1"/>
</dbReference>
<feature type="transmembrane region" description="Helical" evidence="6">
    <location>
        <begin position="164"/>
        <end position="184"/>
    </location>
</feature>
<sequence>MTDQAGADELPPPPKPSRRADLLAIVFVVVAVGLAGWALRDQLPDVVDSLGAIDWWRLPLALAAIVLGLLATAEVWKHCLAALGSRVTSGAARQIFFPAQVGKYLPGSIWPFLAQVRFAREHGVPGGMALLAGSVFLVVHAVTSVLVGGLLLISQPDLVGRFGWAWVCLPLALVLLHPKVINLLARKLAGRSGIEPPVLRWPDLVAPLAWMFPAWIGYGVGGYLLADPFTDSVVTLALVCTGAFALGWIVGLVVFIAPAGVGAREAVLILALTPLLGVAAATTVSLVLRVAHTVADMLLALRYGLVRMKRDRVHSASTGQ</sequence>
<evidence type="ECO:0000313" key="7">
    <source>
        <dbReference type="EMBL" id="OLF06337.1"/>
    </source>
</evidence>
<name>A0A7Z1AWD3_9PSEU</name>
<evidence type="ECO:0000256" key="6">
    <source>
        <dbReference type="SAM" id="Phobius"/>
    </source>
</evidence>
<keyword evidence="8" id="KW-1185">Reference proteome</keyword>
<evidence type="ECO:0000256" key="1">
    <source>
        <dbReference type="ARBA" id="ARBA00004651"/>
    </source>
</evidence>
<dbReference type="InterPro" id="IPR022791">
    <property type="entry name" value="L-PG_synthase/AglD"/>
</dbReference>
<dbReference type="RefSeq" id="WP_075136839.1">
    <property type="nucleotide sequence ID" value="NZ_MSIF01000022.1"/>
</dbReference>
<keyword evidence="5 6" id="KW-0472">Membrane</keyword>
<evidence type="ECO:0000256" key="4">
    <source>
        <dbReference type="ARBA" id="ARBA00022989"/>
    </source>
</evidence>
<comment type="caution">
    <text evidence="7">The sequence shown here is derived from an EMBL/GenBank/DDBJ whole genome shotgun (WGS) entry which is preliminary data.</text>
</comment>
<reference evidence="7 8" key="1">
    <citation type="submission" date="2016-12" db="EMBL/GenBank/DDBJ databases">
        <title>The draft genome sequence of Actinophytocola xinjiangensis.</title>
        <authorList>
            <person name="Wang W."/>
            <person name="Yuan L."/>
        </authorList>
    </citation>
    <scope>NUCLEOTIDE SEQUENCE [LARGE SCALE GENOMIC DNA]</scope>
    <source>
        <strain evidence="7 8">CGMCC 4.4663</strain>
    </source>
</reference>
<feature type="transmembrane region" description="Helical" evidence="6">
    <location>
        <begin position="127"/>
        <end position="152"/>
    </location>
</feature>
<comment type="subcellular location">
    <subcellularLocation>
        <location evidence="1">Cell membrane</location>
        <topology evidence="1">Multi-pass membrane protein</topology>
    </subcellularLocation>
</comment>
<accession>A0A7Z1AWD3</accession>
<keyword evidence="3 6" id="KW-0812">Transmembrane</keyword>
<dbReference type="OrthoDB" id="6057470at2"/>
<feature type="transmembrane region" description="Helical" evidence="6">
    <location>
        <begin position="58"/>
        <end position="76"/>
    </location>
</feature>